<sequence length="1031" mass="117779">MTTTVSIQTGDAEVTLDLEQTTLLGRLISETGKTVEYRWLPKEEVDKGSGGIQSLNPMIFSSKRRSVEQKNSQLREKLEQLRVKHEFEFSEQEHTVYELRKELRNTKAEKHALEAKFTEKLHIFEDSNRIMEENLSLVNTHLRTEGAQANVEAEECAILSNEEHKLRRELQDAEERTTKLLSDNIYLDQVAEALQCELNELKQVTIRKQPLIDTGTQTGYSEQPTMICTKCVQLESVVRDYASLYGGLYLHHLVTGDQDSSIDNPITKEIREHKSITDSTVIANDDQRCENSAACACQIRSTSPLKASGKVIHTIKKITAERSSEKSKTQLVPTDRETQHSIWENYSHGFIEFGEPVVSDAQLETSRSIQSDCPHAEKVRLLSKQLKRKSILCGALESQKNRLSIRLAYARARLRTIPAVSVPWIPNRLESAKTLNLSHEKRTIGPSYQGPTPTHDCGILSQKIARLSKQNSNLRTQLEKTRLTLDEKQRLLDELISSRSDEQNTCESEARNETWFCSSETHKSSHYQRLLNSGQGNRLEQEDLVECHTNFPDQCSVVTGENTTVEADTDNSGGSSLQTTARFSVSNEQPEECINKPILPVDPLVFLRQRNQALVQQVRVLQQGKKHAEHEASVHLQKADELSVLLHKTHHERDRYRRIVEHLTGYMYQLDRVLTELESGDSQPVIGRAEVLQTSKFANIESYAQGSRLIDPPTDKQPKLYAFARSLARRVQDVMNSTIKDSEQLNAKLLQLSREDARHRMLLSELRRSLSRSRETQKLLRSELDDQMASLVEVRLSEANLRNENKYQRTRIKALLSEKHKIIDAMEESDRMRKAAEQQLDRLNRKLVNTGIHNLLLGNESDLCSSSTKTHEKMITIFKMFFREFTKKLTDFALELSVLLQTDIENRYNPVKTEFQPLVSRASLDVARNKAANLLGISVERLDRLCELRPHNSDSQNAWTFGELPEDCGRRNSVCTEVHLESLRISIRRWSDLLDSVLEEVNLESSLNGLNGKIFCDLARLLTMWKECAQL</sequence>
<gene>
    <name evidence="2" type="ORF">D915_005761</name>
</gene>
<dbReference type="AlphaFoldDB" id="A0A4E0RR63"/>
<evidence type="ECO:0000313" key="3">
    <source>
        <dbReference type="Proteomes" id="UP000230066"/>
    </source>
</evidence>
<feature type="coiled-coil region" evidence="1">
    <location>
        <begin position="464"/>
        <end position="498"/>
    </location>
</feature>
<proteinExistence type="predicted"/>
<comment type="caution">
    <text evidence="2">The sequence shown here is derived from an EMBL/GenBank/DDBJ whole genome shotgun (WGS) entry which is preliminary data.</text>
</comment>
<evidence type="ECO:0000256" key="1">
    <source>
        <dbReference type="SAM" id="Coils"/>
    </source>
</evidence>
<feature type="coiled-coil region" evidence="1">
    <location>
        <begin position="64"/>
        <end position="116"/>
    </location>
</feature>
<keyword evidence="3" id="KW-1185">Reference proteome</keyword>
<keyword evidence="1" id="KW-0175">Coiled coil</keyword>
<evidence type="ECO:0000313" key="2">
    <source>
        <dbReference type="EMBL" id="THD23478.1"/>
    </source>
</evidence>
<accession>A0A4E0RR63</accession>
<name>A0A4E0RR63_FASHE</name>
<organism evidence="2 3">
    <name type="scientific">Fasciola hepatica</name>
    <name type="common">Liver fluke</name>
    <dbReference type="NCBI Taxonomy" id="6192"/>
    <lineage>
        <taxon>Eukaryota</taxon>
        <taxon>Metazoa</taxon>
        <taxon>Spiralia</taxon>
        <taxon>Lophotrochozoa</taxon>
        <taxon>Platyhelminthes</taxon>
        <taxon>Trematoda</taxon>
        <taxon>Digenea</taxon>
        <taxon>Plagiorchiida</taxon>
        <taxon>Echinostomata</taxon>
        <taxon>Echinostomatoidea</taxon>
        <taxon>Fasciolidae</taxon>
        <taxon>Fasciola</taxon>
    </lineage>
</organism>
<protein>
    <submittedName>
        <fullName evidence="2">Uncharacterized protein</fullName>
    </submittedName>
</protein>
<reference evidence="2" key="1">
    <citation type="submission" date="2019-03" db="EMBL/GenBank/DDBJ databases">
        <title>Improved annotation for the trematode Fasciola hepatica.</title>
        <authorList>
            <person name="Choi Y.-J."/>
            <person name="Martin J."/>
            <person name="Mitreva M."/>
        </authorList>
    </citation>
    <scope>NUCLEOTIDE SEQUENCE [LARGE SCALE GENOMIC DNA]</scope>
</reference>
<feature type="coiled-coil region" evidence="1">
    <location>
        <begin position="156"/>
        <end position="183"/>
    </location>
</feature>
<dbReference type="EMBL" id="JXXN02002124">
    <property type="protein sequence ID" value="THD23478.1"/>
    <property type="molecule type" value="Genomic_DNA"/>
</dbReference>
<dbReference type="Proteomes" id="UP000230066">
    <property type="component" value="Unassembled WGS sequence"/>
</dbReference>